<dbReference type="InterPro" id="IPR033121">
    <property type="entry name" value="PEPTIDASE_A1"/>
</dbReference>
<organism evidence="8 9">
    <name type="scientific">Triticum urartu</name>
    <name type="common">Red wild einkorn</name>
    <name type="synonym">Crithodium urartu</name>
    <dbReference type="NCBI Taxonomy" id="4572"/>
    <lineage>
        <taxon>Eukaryota</taxon>
        <taxon>Viridiplantae</taxon>
        <taxon>Streptophyta</taxon>
        <taxon>Embryophyta</taxon>
        <taxon>Tracheophyta</taxon>
        <taxon>Spermatophyta</taxon>
        <taxon>Magnoliopsida</taxon>
        <taxon>Liliopsida</taxon>
        <taxon>Poales</taxon>
        <taxon>Poaceae</taxon>
        <taxon>BOP clade</taxon>
        <taxon>Pooideae</taxon>
        <taxon>Triticodae</taxon>
        <taxon>Triticeae</taxon>
        <taxon>Triticinae</taxon>
        <taxon>Triticum</taxon>
    </lineage>
</organism>
<dbReference type="InterPro" id="IPR051708">
    <property type="entry name" value="Plant_Aspart_Prot_A1"/>
</dbReference>
<evidence type="ECO:0000259" key="7">
    <source>
        <dbReference type="PROSITE" id="PS51767"/>
    </source>
</evidence>
<reference evidence="9" key="1">
    <citation type="journal article" date="2013" name="Nature">
        <title>Draft genome of the wheat A-genome progenitor Triticum urartu.</title>
        <authorList>
            <person name="Ling H.Q."/>
            <person name="Zhao S."/>
            <person name="Liu D."/>
            <person name="Wang J."/>
            <person name="Sun H."/>
            <person name="Zhang C."/>
            <person name="Fan H."/>
            <person name="Li D."/>
            <person name="Dong L."/>
            <person name="Tao Y."/>
            <person name="Gao C."/>
            <person name="Wu H."/>
            <person name="Li Y."/>
            <person name="Cui Y."/>
            <person name="Guo X."/>
            <person name="Zheng S."/>
            <person name="Wang B."/>
            <person name="Yu K."/>
            <person name="Liang Q."/>
            <person name="Yang W."/>
            <person name="Lou X."/>
            <person name="Chen J."/>
            <person name="Feng M."/>
            <person name="Jian J."/>
            <person name="Zhang X."/>
            <person name="Luo G."/>
            <person name="Jiang Y."/>
            <person name="Liu J."/>
            <person name="Wang Z."/>
            <person name="Sha Y."/>
            <person name="Zhang B."/>
            <person name="Wu H."/>
            <person name="Tang D."/>
            <person name="Shen Q."/>
            <person name="Xue P."/>
            <person name="Zou S."/>
            <person name="Wang X."/>
            <person name="Liu X."/>
            <person name="Wang F."/>
            <person name="Yang Y."/>
            <person name="An X."/>
            <person name="Dong Z."/>
            <person name="Zhang K."/>
            <person name="Zhang X."/>
            <person name="Luo M.C."/>
            <person name="Dvorak J."/>
            <person name="Tong Y."/>
            <person name="Wang J."/>
            <person name="Yang H."/>
            <person name="Li Z."/>
            <person name="Wang D."/>
            <person name="Zhang A."/>
            <person name="Wang J."/>
        </authorList>
    </citation>
    <scope>NUCLEOTIDE SEQUENCE</scope>
    <source>
        <strain evidence="9">cv. G1812</strain>
    </source>
</reference>
<keyword evidence="3" id="KW-0064">Aspartyl protease</keyword>
<sequence length="443" mass="47455">MEHYVLLLVLTLLALLAWPATSRSATLQLHAHLTHVDSGRTQGELLGRMVARSRARAAKLCPSGPGGAVTVPAVSSSGVIGSTEYLIHLGIGTPRPQHVALEVDTGSNVIWTQCTPCFKCFDQRFPKFNTSASDTVHGVACSNQLCQGLQRSGRACFLGGCAYRLVYGDKSVSMSQLAKDSFTFQQGKVVPDLAFGCGQYTTGNFSSNESGIAGFARGPLSLPGQLRVGSFSYCFTSIFESRSSPVFLGAPDDDLTAHATGPVLSTPFVRVPDSDVYYYLSLKGITVGKVRLPVPESAFTLKTDGSGGTIIDSGTAITSFPRAVFRILREAFVSQVALPHIPYDDDGGPGELQCFQTDSVPDASKVAVPKLILHLEGGADWELPRENYMAKHPNLDDQLCVVIDSAGDDLPTIIGNFQQQNMHIVYDLAGNKLLIVPAQCHNM</sequence>
<feature type="domain" description="Peptidase A1" evidence="7">
    <location>
        <begin position="85"/>
        <end position="436"/>
    </location>
</feature>
<reference evidence="8" key="3">
    <citation type="submission" date="2022-06" db="UniProtKB">
        <authorList>
            <consortium name="EnsemblPlants"/>
        </authorList>
    </citation>
    <scope>IDENTIFICATION</scope>
</reference>
<keyword evidence="2" id="KW-0645">Protease</keyword>
<dbReference type="InterPro" id="IPR021109">
    <property type="entry name" value="Peptidase_aspartic_dom_sf"/>
</dbReference>
<feature type="chain" id="PRO_5035836702" description="Peptidase A1 domain-containing protein" evidence="6">
    <location>
        <begin position="23"/>
        <end position="443"/>
    </location>
</feature>
<dbReference type="InterPro" id="IPR032799">
    <property type="entry name" value="TAXi_C"/>
</dbReference>
<dbReference type="EnsemblPlants" id="TuG1812G0700000187.01.T02">
    <property type="protein sequence ID" value="TuG1812G0700000187.01.T02"/>
    <property type="gene ID" value="TuG1812G0700000187.01"/>
</dbReference>
<dbReference type="InterPro" id="IPR034161">
    <property type="entry name" value="Pepsin-like_plant"/>
</dbReference>
<dbReference type="GO" id="GO:0006508">
    <property type="term" value="P:proteolysis"/>
    <property type="evidence" value="ECO:0007669"/>
    <property type="project" value="UniProtKB-KW"/>
</dbReference>
<dbReference type="SUPFAM" id="SSF50630">
    <property type="entry name" value="Acid proteases"/>
    <property type="match status" value="1"/>
</dbReference>
<dbReference type="Gene3D" id="2.40.70.10">
    <property type="entry name" value="Acid Proteases"/>
    <property type="match status" value="2"/>
</dbReference>
<dbReference type="GO" id="GO:0005576">
    <property type="term" value="C:extracellular region"/>
    <property type="evidence" value="ECO:0007669"/>
    <property type="project" value="TreeGrafter"/>
</dbReference>
<reference evidence="8" key="2">
    <citation type="submission" date="2018-03" db="EMBL/GenBank/DDBJ databases">
        <title>The Triticum urartu genome reveals the dynamic nature of wheat genome evolution.</title>
        <authorList>
            <person name="Ling H."/>
            <person name="Ma B."/>
            <person name="Shi X."/>
            <person name="Liu H."/>
            <person name="Dong L."/>
            <person name="Sun H."/>
            <person name="Cao Y."/>
            <person name="Gao Q."/>
            <person name="Zheng S."/>
            <person name="Li Y."/>
            <person name="Yu Y."/>
            <person name="Du H."/>
            <person name="Qi M."/>
            <person name="Li Y."/>
            <person name="Yu H."/>
            <person name="Cui Y."/>
            <person name="Wang N."/>
            <person name="Chen C."/>
            <person name="Wu H."/>
            <person name="Zhao Y."/>
            <person name="Zhang J."/>
            <person name="Li Y."/>
            <person name="Zhou W."/>
            <person name="Zhang B."/>
            <person name="Hu W."/>
            <person name="Eijk M."/>
            <person name="Tang J."/>
            <person name="Witsenboer H."/>
            <person name="Zhao S."/>
            <person name="Li Z."/>
            <person name="Zhang A."/>
            <person name="Wang D."/>
            <person name="Liang C."/>
        </authorList>
    </citation>
    <scope>NUCLEOTIDE SEQUENCE [LARGE SCALE GENOMIC DNA]</scope>
    <source>
        <strain evidence="8">cv. G1812</strain>
    </source>
</reference>
<dbReference type="InterPro" id="IPR032861">
    <property type="entry name" value="TAXi_N"/>
</dbReference>
<evidence type="ECO:0000256" key="1">
    <source>
        <dbReference type="ARBA" id="ARBA00007447"/>
    </source>
</evidence>
<protein>
    <recommendedName>
        <fullName evidence="7">Peptidase A1 domain-containing protein</fullName>
    </recommendedName>
</protein>
<dbReference type="PROSITE" id="PS51767">
    <property type="entry name" value="PEPTIDASE_A1"/>
    <property type="match status" value="1"/>
</dbReference>
<dbReference type="Gramene" id="TuG1812G0700000187.01.T02">
    <property type="protein sequence ID" value="TuG1812G0700000187.01.T02"/>
    <property type="gene ID" value="TuG1812G0700000187.01"/>
</dbReference>
<dbReference type="CDD" id="cd05476">
    <property type="entry name" value="pepsin_A_like_plant"/>
    <property type="match status" value="1"/>
</dbReference>
<keyword evidence="6" id="KW-0732">Signal</keyword>
<evidence type="ECO:0000256" key="4">
    <source>
        <dbReference type="ARBA" id="ARBA00022801"/>
    </source>
</evidence>
<dbReference type="PANTHER" id="PTHR47967">
    <property type="entry name" value="OS07G0603500 PROTEIN-RELATED"/>
    <property type="match status" value="1"/>
</dbReference>
<evidence type="ECO:0000256" key="2">
    <source>
        <dbReference type="ARBA" id="ARBA00022670"/>
    </source>
</evidence>
<dbReference type="PANTHER" id="PTHR47967:SF31">
    <property type="entry name" value="ASPARTYL PROTEASE FAMILY PROTEIN"/>
    <property type="match status" value="1"/>
</dbReference>
<keyword evidence="4" id="KW-0378">Hydrolase</keyword>
<evidence type="ECO:0000313" key="9">
    <source>
        <dbReference type="Proteomes" id="UP000015106"/>
    </source>
</evidence>
<dbReference type="GO" id="GO:0004190">
    <property type="term" value="F:aspartic-type endopeptidase activity"/>
    <property type="evidence" value="ECO:0007669"/>
    <property type="project" value="UniProtKB-KW"/>
</dbReference>
<feature type="signal peptide" evidence="6">
    <location>
        <begin position="1"/>
        <end position="22"/>
    </location>
</feature>
<evidence type="ECO:0000256" key="3">
    <source>
        <dbReference type="ARBA" id="ARBA00022750"/>
    </source>
</evidence>
<dbReference type="Pfam" id="PF14543">
    <property type="entry name" value="TAXi_N"/>
    <property type="match status" value="1"/>
</dbReference>
<keyword evidence="5" id="KW-0325">Glycoprotein</keyword>
<evidence type="ECO:0000256" key="5">
    <source>
        <dbReference type="ARBA" id="ARBA00023180"/>
    </source>
</evidence>
<dbReference type="AlphaFoldDB" id="A0A8R7UX59"/>
<comment type="similarity">
    <text evidence="1">Belongs to the peptidase A1 family.</text>
</comment>
<keyword evidence="9" id="KW-1185">Reference proteome</keyword>
<evidence type="ECO:0000256" key="6">
    <source>
        <dbReference type="SAM" id="SignalP"/>
    </source>
</evidence>
<accession>A0A8R7UX59</accession>
<evidence type="ECO:0000313" key="8">
    <source>
        <dbReference type="EnsemblPlants" id="TuG1812G0700000187.01.T02"/>
    </source>
</evidence>
<name>A0A8R7UX59_TRIUA</name>
<dbReference type="Pfam" id="PF14541">
    <property type="entry name" value="TAXi_C"/>
    <property type="match status" value="1"/>
</dbReference>
<proteinExistence type="inferred from homology"/>
<dbReference type="Proteomes" id="UP000015106">
    <property type="component" value="Chromosome 7"/>
</dbReference>